<dbReference type="PROSITE" id="PS50102">
    <property type="entry name" value="RRM"/>
    <property type="match status" value="1"/>
</dbReference>
<gene>
    <name evidence="5" type="ORF">D0864_04293</name>
</gene>
<dbReference type="InterPro" id="IPR000504">
    <property type="entry name" value="RRM_dom"/>
</dbReference>
<feature type="region of interest" description="Disordered" evidence="2">
    <location>
        <begin position="247"/>
        <end position="300"/>
    </location>
</feature>
<reference evidence="5 6" key="1">
    <citation type="journal article" date="2018" name="BMC Genomics">
        <title>Genomic evidence for intraspecific hybridization in a clonal and extremely halotolerant yeast.</title>
        <authorList>
            <person name="Gostincar C."/>
            <person name="Stajich J.E."/>
            <person name="Zupancic J."/>
            <person name="Zalar P."/>
            <person name="Gunde-Cimerman N."/>
        </authorList>
    </citation>
    <scope>NUCLEOTIDE SEQUENCE [LARGE SCALE GENOMIC DNA]</scope>
    <source>
        <strain evidence="5 6">EXF-10513</strain>
    </source>
</reference>
<dbReference type="InterPro" id="IPR035979">
    <property type="entry name" value="RBD_domain_sf"/>
</dbReference>
<dbReference type="PANTHER" id="PTHR12357">
    <property type="entry name" value="YTH YT521-B HOMOLOGY DOMAIN-CONTAINING"/>
    <property type="match status" value="1"/>
</dbReference>
<evidence type="ECO:0000256" key="2">
    <source>
        <dbReference type="SAM" id="MobiDB-lite"/>
    </source>
</evidence>
<proteinExistence type="predicted"/>
<feature type="compositionally biased region" description="Pro residues" evidence="2">
    <location>
        <begin position="147"/>
        <end position="156"/>
    </location>
</feature>
<evidence type="ECO:0008006" key="7">
    <source>
        <dbReference type="Google" id="ProtNLM"/>
    </source>
</evidence>
<dbReference type="Pfam" id="PF25701">
    <property type="entry name" value="RRM_YTH1"/>
    <property type="match status" value="1"/>
</dbReference>
<dbReference type="GO" id="GO:0005654">
    <property type="term" value="C:nucleoplasm"/>
    <property type="evidence" value="ECO:0007669"/>
    <property type="project" value="TreeGrafter"/>
</dbReference>
<evidence type="ECO:0000256" key="1">
    <source>
        <dbReference type="PROSITE-ProRule" id="PRU00176"/>
    </source>
</evidence>
<organism evidence="5 6">
    <name type="scientific">Hortaea werneckii</name>
    <name type="common">Black yeast</name>
    <name type="synonym">Cladosporium werneckii</name>
    <dbReference type="NCBI Taxonomy" id="91943"/>
    <lineage>
        <taxon>Eukaryota</taxon>
        <taxon>Fungi</taxon>
        <taxon>Dikarya</taxon>
        <taxon>Ascomycota</taxon>
        <taxon>Pezizomycotina</taxon>
        <taxon>Dothideomycetes</taxon>
        <taxon>Dothideomycetidae</taxon>
        <taxon>Mycosphaerellales</taxon>
        <taxon>Teratosphaeriaceae</taxon>
        <taxon>Hortaea</taxon>
    </lineage>
</organism>
<dbReference type="Pfam" id="PF04146">
    <property type="entry name" value="YTH"/>
    <property type="match status" value="1"/>
</dbReference>
<dbReference type="Proteomes" id="UP000269539">
    <property type="component" value="Unassembled WGS sequence"/>
</dbReference>
<feature type="compositionally biased region" description="Polar residues" evidence="2">
    <location>
        <begin position="263"/>
        <end position="287"/>
    </location>
</feature>
<dbReference type="GO" id="GO:0000381">
    <property type="term" value="P:regulation of alternative mRNA splicing, via spliceosome"/>
    <property type="evidence" value="ECO:0007669"/>
    <property type="project" value="TreeGrafter"/>
</dbReference>
<dbReference type="PROSITE" id="PS50882">
    <property type="entry name" value="YTH"/>
    <property type="match status" value="1"/>
</dbReference>
<dbReference type="InterPro" id="IPR045168">
    <property type="entry name" value="YTH_prot"/>
</dbReference>
<dbReference type="InterPro" id="IPR057720">
    <property type="entry name" value="RRM_YTH1"/>
</dbReference>
<dbReference type="Gene3D" id="3.30.70.330">
    <property type="match status" value="1"/>
</dbReference>
<evidence type="ECO:0000259" key="4">
    <source>
        <dbReference type="PROSITE" id="PS50882"/>
    </source>
</evidence>
<sequence length="592" mass="65738">MPKRLRSHQSYRPFKLQQISTINFATHLIVSLVEMSLKPIIRAQRQKLQTLAAPRRIFNSAHSLIAMLNVICHLPLYVNCSTMHSSHSNTAQESRIWPYTQHAYMSGYNMGLMSQHLHLAMSVNQMMAETEGAISSDPATLARPALEPAPIPPSPRGPSQKPKQAGHALWVGNLPPAANVLDLKDHFSYNATQDIVSLFLVTKSNCAFVNYRNEAACIAAMNRFHDSRFHGVRLVCRLKRGSTADLSTSRRSGLLTSPAATAPNRSLENNVPTSSDPLIVGQTSSQEPVEMTADGETGASTAASGGLPSRFFILKSLTVQDLQASVHSGTWATQFHNEQVINHAFHEATNVCLIFSANKSGEYFGYARMMSEIAGERGHLRCFAESDEAKYYGMPKSTSTLPTKTAPRGRIVDDIARGTLFWEAKHSENEAALAEDGSDGNGHTWGRQFKIEWLSTSRLPFYPTRGLRNPWNANREVKIARDGTELEPGLGGRLVQMFHNPLPSHDRMASVELAIPRTLYHTAMARTETVIGDSHRDFQLKQDLGQILIPPGKRLAIKYIRRLLQVSPQTWVLWLHACDAARFEQVVRGFAD</sequence>
<evidence type="ECO:0000313" key="6">
    <source>
        <dbReference type="Proteomes" id="UP000269539"/>
    </source>
</evidence>
<feature type="compositionally biased region" description="Low complexity" evidence="2">
    <location>
        <begin position="247"/>
        <end position="257"/>
    </location>
</feature>
<dbReference type="Gene3D" id="3.10.590.10">
    <property type="entry name" value="ph1033 like domains"/>
    <property type="match status" value="1"/>
</dbReference>
<dbReference type="SUPFAM" id="SSF54928">
    <property type="entry name" value="RNA-binding domain, RBD"/>
    <property type="match status" value="1"/>
</dbReference>
<dbReference type="InterPro" id="IPR007275">
    <property type="entry name" value="YTH_domain"/>
</dbReference>
<dbReference type="InterPro" id="IPR012677">
    <property type="entry name" value="Nucleotide-bd_a/b_plait_sf"/>
</dbReference>
<dbReference type="CDD" id="cd00590">
    <property type="entry name" value="RRM_SF"/>
    <property type="match status" value="1"/>
</dbReference>
<dbReference type="SMART" id="SM00360">
    <property type="entry name" value="RRM"/>
    <property type="match status" value="1"/>
</dbReference>
<evidence type="ECO:0000313" key="5">
    <source>
        <dbReference type="EMBL" id="RMY98688.1"/>
    </source>
</evidence>
<name>A0A3M7GC56_HORWE</name>
<comment type="caution">
    <text evidence="5">The sequence shown here is derived from an EMBL/GenBank/DDBJ whole genome shotgun (WGS) entry which is preliminary data.</text>
</comment>
<dbReference type="GO" id="GO:1990247">
    <property type="term" value="F:N6-methyladenosine-containing RNA reader activity"/>
    <property type="evidence" value="ECO:0007669"/>
    <property type="project" value="TreeGrafter"/>
</dbReference>
<dbReference type="GO" id="GO:0003729">
    <property type="term" value="F:mRNA binding"/>
    <property type="evidence" value="ECO:0007669"/>
    <property type="project" value="TreeGrafter"/>
</dbReference>
<accession>A0A3M7GC56</accession>
<feature type="domain" description="RRM" evidence="3">
    <location>
        <begin position="167"/>
        <end position="251"/>
    </location>
</feature>
<dbReference type="CDD" id="cd21134">
    <property type="entry name" value="YTH"/>
    <property type="match status" value="1"/>
</dbReference>
<dbReference type="EMBL" id="QWIO01000364">
    <property type="protein sequence ID" value="RMY98688.1"/>
    <property type="molecule type" value="Genomic_DNA"/>
</dbReference>
<feature type="domain" description="YTH" evidence="4">
    <location>
        <begin position="309"/>
        <end position="498"/>
    </location>
</feature>
<protein>
    <recommendedName>
        <fullName evidence="7">YTH domain-containing protein</fullName>
    </recommendedName>
</protein>
<feature type="region of interest" description="Disordered" evidence="2">
    <location>
        <begin position="144"/>
        <end position="165"/>
    </location>
</feature>
<dbReference type="AlphaFoldDB" id="A0A3M7GC56"/>
<evidence type="ECO:0000259" key="3">
    <source>
        <dbReference type="PROSITE" id="PS50102"/>
    </source>
</evidence>
<keyword evidence="1" id="KW-0694">RNA-binding</keyword>
<dbReference type="PANTHER" id="PTHR12357:SF3">
    <property type="entry name" value="YTH DOMAIN-CONTAINING PROTEIN 1"/>
    <property type="match status" value="1"/>
</dbReference>
<dbReference type="GO" id="GO:0000398">
    <property type="term" value="P:mRNA splicing, via spliceosome"/>
    <property type="evidence" value="ECO:0007669"/>
    <property type="project" value="TreeGrafter"/>
</dbReference>